<dbReference type="InterPro" id="IPR036388">
    <property type="entry name" value="WH-like_DNA-bd_sf"/>
</dbReference>
<keyword evidence="5" id="KW-0804">Transcription</keyword>
<organism evidence="8 9">
    <name type="scientific">Xylanimonas ulmi</name>
    <dbReference type="NCBI Taxonomy" id="228973"/>
    <lineage>
        <taxon>Bacteria</taxon>
        <taxon>Bacillati</taxon>
        <taxon>Actinomycetota</taxon>
        <taxon>Actinomycetes</taxon>
        <taxon>Micrococcales</taxon>
        <taxon>Promicromonosporaceae</taxon>
        <taxon>Xylanimonas</taxon>
    </lineage>
</organism>
<sequence>MRSPRPSTWDAARSENVSDADLIDELRRGDPDGSAFRVLFDRHWRFVRTAARRFGAGRDCDDVAQEAMLRVLEAIERGGGPTHTFRSYALTTARHVAINWSHRPYATALGSAVEVESAAPAPTGVRGFDDIVADRSLLAQAFGRVPERYQEVLWYTVVEGRTPADLAAHYGLAPNGVAVLAARARESLRRAWLTAHLAQPELAPQCQSALGVMVRRQRGDGLPASVSRRLERHLETCARCRQAALSVRVLGDRLPAAIGPLLAAAGVAIPAPIAAVASAWWSPAWWSPAWWSSAWGSSAWGSSAWSPHGWWHALGAQTKAVAGWAAVGVAGATVASGLWLNGRGDVPTPTPTPTLVASTAPTAPPLTAAPAAPVPPPVRVEPAASPEPAPPAVPVLETGDDQPWLLPILAGVGEPGARVVVLDRSGSAVGEARVAPSGSWRIDAWSLPTGRQVLRAVQEARGLRSQESAPVTVERDAPKIGPVESAPDGEFVVPITGEPGRWVSAALDATPAEAMPIPADGVLRAVWPGMGSGAHSFAVWYVEPQSGRTGATRTAAIEVP</sequence>
<evidence type="ECO:0000256" key="6">
    <source>
        <dbReference type="SAM" id="MobiDB-lite"/>
    </source>
</evidence>
<dbReference type="OrthoDB" id="4990598at2"/>
<keyword evidence="4" id="KW-0238">DNA-binding</keyword>
<evidence type="ECO:0000256" key="5">
    <source>
        <dbReference type="ARBA" id="ARBA00023163"/>
    </source>
</evidence>
<dbReference type="PANTHER" id="PTHR43133:SF8">
    <property type="entry name" value="RNA POLYMERASE SIGMA FACTOR HI_1459-RELATED"/>
    <property type="match status" value="1"/>
</dbReference>
<dbReference type="NCBIfam" id="TIGR02937">
    <property type="entry name" value="sigma70-ECF"/>
    <property type="match status" value="1"/>
</dbReference>
<keyword evidence="2" id="KW-0805">Transcription regulation</keyword>
<protein>
    <submittedName>
        <fullName evidence="8">RNA polymerase sigma factor (Sigma-70 family)</fullName>
    </submittedName>
</protein>
<dbReference type="GO" id="GO:0005975">
    <property type="term" value="P:carbohydrate metabolic process"/>
    <property type="evidence" value="ECO:0007669"/>
    <property type="project" value="UniProtKB-ARBA"/>
</dbReference>
<dbReference type="InterPro" id="IPR007627">
    <property type="entry name" value="RNA_pol_sigma70_r2"/>
</dbReference>
<dbReference type="InterPro" id="IPR013783">
    <property type="entry name" value="Ig-like_fold"/>
</dbReference>
<evidence type="ECO:0000259" key="7">
    <source>
        <dbReference type="Pfam" id="PF04542"/>
    </source>
</evidence>
<dbReference type="Gene3D" id="1.10.1740.10">
    <property type="match status" value="1"/>
</dbReference>
<dbReference type="InterPro" id="IPR014284">
    <property type="entry name" value="RNA_pol_sigma-70_dom"/>
</dbReference>
<dbReference type="GO" id="GO:0016987">
    <property type="term" value="F:sigma factor activity"/>
    <property type="evidence" value="ECO:0007669"/>
    <property type="project" value="UniProtKB-KW"/>
</dbReference>
<feature type="compositionally biased region" description="Low complexity" evidence="6">
    <location>
        <begin position="353"/>
        <end position="371"/>
    </location>
</feature>
<dbReference type="AlphaFoldDB" id="A0A4Q7M577"/>
<evidence type="ECO:0000313" key="9">
    <source>
        <dbReference type="Proteomes" id="UP000293852"/>
    </source>
</evidence>
<comment type="caution">
    <text evidence="8">The sequence shown here is derived from an EMBL/GenBank/DDBJ whole genome shotgun (WGS) entry which is preliminary data.</text>
</comment>
<reference evidence="8 9" key="1">
    <citation type="submission" date="2019-02" db="EMBL/GenBank/DDBJ databases">
        <title>Sequencing the genomes of 1000 actinobacteria strains.</title>
        <authorList>
            <person name="Klenk H.-P."/>
        </authorList>
    </citation>
    <scope>NUCLEOTIDE SEQUENCE [LARGE SCALE GENOMIC DNA]</scope>
    <source>
        <strain evidence="8 9">DSM 16932</strain>
    </source>
</reference>
<dbReference type="SUPFAM" id="SSF88659">
    <property type="entry name" value="Sigma3 and sigma4 domains of RNA polymerase sigma factors"/>
    <property type="match status" value="1"/>
</dbReference>
<feature type="region of interest" description="Disordered" evidence="6">
    <location>
        <begin position="345"/>
        <end position="374"/>
    </location>
</feature>
<name>A0A4Q7M577_9MICO</name>
<dbReference type="RefSeq" id="WP_130416051.1">
    <property type="nucleotide sequence ID" value="NZ_SGWX01000001.1"/>
</dbReference>
<dbReference type="InterPro" id="IPR039425">
    <property type="entry name" value="RNA_pol_sigma-70-like"/>
</dbReference>
<evidence type="ECO:0000313" key="8">
    <source>
        <dbReference type="EMBL" id="RZS62571.1"/>
    </source>
</evidence>
<gene>
    <name evidence="8" type="ORF">EV386_2908</name>
</gene>
<dbReference type="Pfam" id="PF04542">
    <property type="entry name" value="Sigma70_r2"/>
    <property type="match status" value="1"/>
</dbReference>
<feature type="domain" description="RNA polymerase sigma-70 region 2" evidence="7">
    <location>
        <begin position="39"/>
        <end position="100"/>
    </location>
</feature>
<dbReference type="Gene3D" id="1.10.10.10">
    <property type="entry name" value="Winged helix-like DNA-binding domain superfamily/Winged helix DNA-binding domain"/>
    <property type="match status" value="1"/>
</dbReference>
<dbReference type="InterPro" id="IPR013325">
    <property type="entry name" value="RNA_pol_sigma_r2"/>
</dbReference>
<comment type="similarity">
    <text evidence="1">Belongs to the sigma-70 factor family. ECF subfamily.</text>
</comment>
<evidence type="ECO:0000256" key="2">
    <source>
        <dbReference type="ARBA" id="ARBA00023015"/>
    </source>
</evidence>
<dbReference type="Proteomes" id="UP000293852">
    <property type="component" value="Unassembled WGS sequence"/>
</dbReference>
<dbReference type="PANTHER" id="PTHR43133">
    <property type="entry name" value="RNA POLYMERASE ECF-TYPE SIGMA FACTO"/>
    <property type="match status" value="1"/>
</dbReference>
<keyword evidence="3" id="KW-0731">Sigma factor</keyword>
<proteinExistence type="inferred from homology"/>
<accession>A0A4Q7M577</accession>
<evidence type="ECO:0000256" key="3">
    <source>
        <dbReference type="ARBA" id="ARBA00023082"/>
    </source>
</evidence>
<evidence type="ECO:0000256" key="4">
    <source>
        <dbReference type="ARBA" id="ARBA00023125"/>
    </source>
</evidence>
<dbReference type="SUPFAM" id="SSF88946">
    <property type="entry name" value="Sigma2 domain of RNA polymerase sigma factors"/>
    <property type="match status" value="1"/>
</dbReference>
<keyword evidence="9" id="KW-1185">Reference proteome</keyword>
<dbReference type="Gene3D" id="2.60.40.10">
    <property type="entry name" value="Immunoglobulins"/>
    <property type="match status" value="1"/>
</dbReference>
<dbReference type="EMBL" id="SGWX01000001">
    <property type="protein sequence ID" value="RZS62571.1"/>
    <property type="molecule type" value="Genomic_DNA"/>
</dbReference>
<dbReference type="GO" id="GO:0003677">
    <property type="term" value="F:DNA binding"/>
    <property type="evidence" value="ECO:0007669"/>
    <property type="project" value="UniProtKB-KW"/>
</dbReference>
<evidence type="ECO:0000256" key="1">
    <source>
        <dbReference type="ARBA" id="ARBA00010641"/>
    </source>
</evidence>
<dbReference type="InterPro" id="IPR013324">
    <property type="entry name" value="RNA_pol_sigma_r3/r4-like"/>
</dbReference>
<dbReference type="GO" id="GO:0006352">
    <property type="term" value="P:DNA-templated transcription initiation"/>
    <property type="evidence" value="ECO:0007669"/>
    <property type="project" value="InterPro"/>
</dbReference>